<evidence type="ECO:0000313" key="1">
    <source>
        <dbReference type="EMBL" id="ASN71770.1"/>
    </source>
</evidence>
<organism evidence="1">
    <name type="scientific">uncultured Caudovirales phage</name>
    <dbReference type="NCBI Taxonomy" id="2100421"/>
    <lineage>
        <taxon>Viruses</taxon>
        <taxon>Duplodnaviria</taxon>
        <taxon>Heunggongvirae</taxon>
        <taxon>Uroviricota</taxon>
        <taxon>Caudoviricetes</taxon>
        <taxon>Peduoviridae</taxon>
        <taxon>Maltschvirus</taxon>
        <taxon>Maltschvirus maltsch</taxon>
    </lineage>
</organism>
<protein>
    <submittedName>
        <fullName evidence="1">Uncharacterized protein</fullName>
    </submittedName>
</protein>
<reference evidence="1" key="1">
    <citation type="submission" date="2017-06" db="EMBL/GenBank/DDBJ databases">
        <title>Novel phages from South African skin metaviromes.</title>
        <authorList>
            <person name="van Zyl L.J."/>
            <person name="Abrahams Y."/>
            <person name="Stander E.A."/>
            <person name="Kirby B.M."/>
            <person name="Clavaud C."/>
            <person name="Farcet C."/>
            <person name="Breton L."/>
            <person name="Trindade M.I."/>
        </authorList>
    </citation>
    <scope>NUCLEOTIDE SEQUENCE</scope>
</reference>
<sequence>MNVSTINDAQEYRASMQRAALTFLQRHQGEHLTDDGHLFERAVGYLVNSLEVPEFMADRLVHLAMGELECLKRPVIGIDYGTSDVTRVALVNFFSGESVLIPLRHLPARLQPPAAPLAAAATH</sequence>
<accession>A0A2H4J947</accession>
<gene>
    <name evidence="1" type="ORF">3S12_37</name>
</gene>
<proteinExistence type="predicted"/>
<name>A0A2H4J947_9CAUD</name>
<dbReference type="EMBL" id="MF417932">
    <property type="protein sequence ID" value="ASN71770.1"/>
    <property type="molecule type" value="Genomic_DNA"/>
</dbReference>